<dbReference type="OrthoDB" id="52835at2157"/>
<dbReference type="EMBL" id="CP001941">
    <property type="protein sequence ID" value="ADD08674.1"/>
    <property type="molecule type" value="Genomic_DNA"/>
</dbReference>
<sequence length="73" mass="8281">MGIIEKSEQFQKSVDNWVAGFGKGKYSRILKMARKPTREEYGKVLAITGLGILFIGGVGFALYYIFQIWLHIP</sequence>
<dbReference type="HOGENOM" id="CLU_191921_2_1_2"/>
<dbReference type="InterPro" id="IPR008158">
    <property type="entry name" value="Translocase_Sec61-g"/>
</dbReference>
<dbReference type="RefSeq" id="WP_008082258.1">
    <property type="nucleotide sequence ID" value="NC_013926.1"/>
</dbReference>
<dbReference type="Proteomes" id="UP000001400">
    <property type="component" value="Chromosome"/>
</dbReference>
<dbReference type="NCBIfam" id="NF006911">
    <property type="entry name" value="PRK09400.2-2"/>
    <property type="match status" value="1"/>
</dbReference>
<evidence type="ECO:0000313" key="1">
    <source>
        <dbReference type="EMBL" id="ADD08674.1"/>
    </source>
</evidence>
<proteinExistence type="predicted"/>
<dbReference type="AlphaFoldDB" id="B5IAH0"/>
<dbReference type="GO" id="GO:0008320">
    <property type="term" value="F:protein transmembrane transporter activity"/>
    <property type="evidence" value="ECO:0007669"/>
    <property type="project" value="InterPro"/>
</dbReference>
<name>B5IAH0_ACIB4</name>
<protein>
    <submittedName>
        <fullName evidence="1">Protein translocase SEC61 complex, gamma subunit</fullName>
    </submittedName>
</protein>
<dbReference type="SUPFAM" id="SSF103456">
    <property type="entry name" value="Preprotein translocase SecE subunit"/>
    <property type="match status" value="1"/>
</dbReference>
<dbReference type="eggNOG" id="arCOG02204">
    <property type="taxonomic scope" value="Archaea"/>
</dbReference>
<dbReference type="Gene3D" id="1.20.5.820">
    <property type="entry name" value="Preprotein translocase SecE subunit"/>
    <property type="match status" value="1"/>
</dbReference>
<keyword evidence="2" id="KW-1185">Reference proteome</keyword>
<reference evidence="1" key="1">
    <citation type="submission" date="2010-02" db="EMBL/GenBank/DDBJ databases">
        <title>Complete sequence of Aciduliprofundum boonei T469.</title>
        <authorList>
            <consortium name="US DOE Joint Genome Institute"/>
            <person name="Lucas S."/>
            <person name="Copeland A."/>
            <person name="Lapidus A."/>
            <person name="Cheng J.-F."/>
            <person name="Bruce D."/>
            <person name="Goodwin L."/>
            <person name="Pitluck S."/>
            <person name="Saunders E."/>
            <person name="Detter J.C."/>
            <person name="Han C."/>
            <person name="Tapia R."/>
            <person name="Land M."/>
            <person name="Hauser L."/>
            <person name="Kyrpides N."/>
            <person name="Mikhailova N."/>
            <person name="Flores G."/>
            <person name="Reysenbach A.-L."/>
            <person name="Woyke T."/>
        </authorList>
    </citation>
    <scope>NUCLEOTIDE SEQUENCE</scope>
    <source>
        <strain evidence="1">T469</strain>
    </source>
</reference>
<evidence type="ECO:0000313" key="2">
    <source>
        <dbReference type="Proteomes" id="UP000001400"/>
    </source>
</evidence>
<gene>
    <name evidence="1" type="ordered locus">Aboo_0865</name>
</gene>
<dbReference type="NCBIfam" id="TIGR00327">
    <property type="entry name" value="secE_euk_arch"/>
    <property type="match status" value="1"/>
</dbReference>
<dbReference type="GO" id="GO:0016020">
    <property type="term" value="C:membrane"/>
    <property type="evidence" value="ECO:0007669"/>
    <property type="project" value="InterPro"/>
</dbReference>
<organism evidence="1 2">
    <name type="scientific">Aciduliprofundum boonei (strain DSM 19572 / T469)</name>
    <dbReference type="NCBI Taxonomy" id="439481"/>
    <lineage>
        <taxon>Archaea</taxon>
        <taxon>Methanobacteriati</taxon>
        <taxon>Thermoplasmatota</taxon>
        <taxon>DHVE2 group</taxon>
        <taxon>Candidatus Aciduliprofundum</taxon>
    </lineage>
</organism>
<dbReference type="STRING" id="439481.Aboo_0865"/>
<accession>B5IAH0</accession>
<dbReference type="KEGG" id="abi:Aboo_0865"/>
<dbReference type="GeneID" id="8827815"/>
<dbReference type="InterPro" id="IPR023391">
    <property type="entry name" value="Prot_translocase_SecE_dom_sf"/>
</dbReference>